<reference evidence="2" key="1">
    <citation type="submission" date="2014-09" db="EMBL/GenBank/DDBJ databases">
        <title>Vibrio variabilis JCM 19239. (C206) whole genome shotgun sequence.</title>
        <authorList>
            <person name="Sawabe T."/>
            <person name="Meirelles P."/>
            <person name="Nakanishi M."/>
            <person name="Sayaka M."/>
            <person name="Hattori M."/>
            <person name="Ohkuma M."/>
        </authorList>
    </citation>
    <scope>NUCLEOTIDE SEQUENCE [LARGE SCALE GENOMIC DNA]</scope>
    <source>
        <strain evidence="2">JCM 19239</strain>
    </source>
</reference>
<evidence type="ECO:0000313" key="2">
    <source>
        <dbReference type="Proteomes" id="UP000029223"/>
    </source>
</evidence>
<organism evidence="1 2">
    <name type="scientific">Vibrio variabilis</name>
    <dbReference type="NCBI Taxonomy" id="990271"/>
    <lineage>
        <taxon>Bacteria</taxon>
        <taxon>Pseudomonadati</taxon>
        <taxon>Pseudomonadota</taxon>
        <taxon>Gammaproteobacteria</taxon>
        <taxon>Vibrionales</taxon>
        <taxon>Vibrionaceae</taxon>
        <taxon>Vibrio</taxon>
    </lineage>
</organism>
<protein>
    <recommendedName>
        <fullName evidence="3">Phage protein</fullName>
    </recommendedName>
</protein>
<dbReference type="Proteomes" id="UP000029223">
    <property type="component" value="Unassembled WGS sequence"/>
</dbReference>
<accession>A0ABQ0JR34</accession>
<gene>
    <name evidence="1" type="ORF">JCM19239_1350</name>
</gene>
<keyword evidence="2" id="KW-1185">Reference proteome</keyword>
<name>A0ABQ0JR34_9VIBR</name>
<proteinExistence type="predicted"/>
<evidence type="ECO:0008006" key="3">
    <source>
        <dbReference type="Google" id="ProtNLM"/>
    </source>
</evidence>
<comment type="caution">
    <text evidence="1">The sequence shown here is derived from an EMBL/GenBank/DDBJ whole genome shotgun (WGS) entry which is preliminary data.</text>
</comment>
<dbReference type="EMBL" id="BBMS01000141">
    <property type="protein sequence ID" value="GAL31226.1"/>
    <property type="molecule type" value="Genomic_DNA"/>
</dbReference>
<evidence type="ECO:0000313" key="1">
    <source>
        <dbReference type="EMBL" id="GAL31226.1"/>
    </source>
</evidence>
<sequence length="197" mass="22090">MKNDTLIDGIVRFISSAMPELNTVERYAGQFKEGTEKRVSFQCPAVFIASLGKRYDQTYQRDFGQVAVNARLVFFCIAGEGRRDKRTVTAEDMADHIAVLGHGSNWDIDGAEEAVFERAENAFSDAFDKQGLGMWVVEFTQRYHLGESKWPPGEQVELEAFMHPAPEIGEVSPDFKDDYESLGKGLARIELGEPNES</sequence>